<name>A0A7S7NNM7_PALFE</name>
<dbReference type="EMBL" id="CP063849">
    <property type="protein sequence ID" value="QOY86880.1"/>
    <property type="molecule type" value="Genomic_DNA"/>
</dbReference>
<dbReference type="Proteomes" id="UP000593892">
    <property type="component" value="Chromosome"/>
</dbReference>
<organism evidence="1 2">
    <name type="scientific">Paludibaculum fermentans</name>
    <dbReference type="NCBI Taxonomy" id="1473598"/>
    <lineage>
        <taxon>Bacteria</taxon>
        <taxon>Pseudomonadati</taxon>
        <taxon>Acidobacteriota</taxon>
        <taxon>Terriglobia</taxon>
        <taxon>Bryobacterales</taxon>
        <taxon>Bryobacteraceae</taxon>
        <taxon>Paludibaculum</taxon>
    </lineage>
</organism>
<keyword evidence="2" id="KW-1185">Reference proteome</keyword>
<dbReference type="KEGG" id="pfer:IRI77_29490"/>
<dbReference type="AlphaFoldDB" id="A0A7S7NNM7"/>
<reference evidence="1 2" key="1">
    <citation type="submission" date="2020-10" db="EMBL/GenBank/DDBJ databases">
        <title>Complete genome sequence of Paludibaculum fermentans P105T, a facultatively anaerobic acidobacterium capable of dissimilatory Fe(III) reduction.</title>
        <authorList>
            <person name="Dedysh S.N."/>
            <person name="Beletsky A.V."/>
            <person name="Kulichevskaya I.S."/>
            <person name="Mardanov A.V."/>
            <person name="Ravin N.V."/>
        </authorList>
    </citation>
    <scope>NUCLEOTIDE SEQUENCE [LARGE SCALE GENOMIC DNA]</scope>
    <source>
        <strain evidence="1 2">P105</strain>
    </source>
</reference>
<gene>
    <name evidence="1" type="ORF">IRI77_29490</name>
</gene>
<sequence length="328" mass="35895">MPLVFGQTVPTADPVLSYPLTDASALTGRGVKLEPVEYLGRKAVRVTMDDSEDGMAFINGLEFQDGTIEADMAVKPLTPPGVRMPGFLGLAFRARTDGSHYELFYLRPGNSKAEDQSMRNHTVQYCEGPDFGWYRLRRMWPWVYEAHADMALERWIHVKLEVAGRRAKLFVNGSAEPSLVVDGLKGEDLKGRVALWGYAGEESYFANLKVTPAKAQPVSNGGEAGGEWTVKCTSDSGVFQGAMKLEREGGQVKGTWSGSFGTELPVEGTWRDGYVELTLRGEWKPAGPKDTAGPAVATLAGWIDGNGAKGRMKVVDRADGQWMAERKQ</sequence>
<dbReference type="Gene3D" id="2.60.120.560">
    <property type="entry name" value="Exo-inulinase, domain 1"/>
    <property type="match status" value="1"/>
</dbReference>
<evidence type="ECO:0008006" key="3">
    <source>
        <dbReference type="Google" id="ProtNLM"/>
    </source>
</evidence>
<evidence type="ECO:0000313" key="1">
    <source>
        <dbReference type="EMBL" id="QOY86880.1"/>
    </source>
</evidence>
<evidence type="ECO:0000313" key="2">
    <source>
        <dbReference type="Proteomes" id="UP000593892"/>
    </source>
</evidence>
<accession>A0A7S7NNM7</accession>
<proteinExistence type="predicted"/>
<protein>
    <recommendedName>
        <fullName evidence="3">3-keto-disaccharide hydrolase domain-containing protein</fullName>
    </recommendedName>
</protein>
<dbReference type="RefSeq" id="WP_194448549.1">
    <property type="nucleotide sequence ID" value="NZ_CP063849.1"/>
</dbReference>